<name>A0A1U9K0Z8_9BURK</name>
<comment type="similarity">
    <text evidence="1">Belongs to the ATP-dependent AMP-binding enzyme family.</text>
</comment>
<dbReference type="GO" id="GO:0031956">
    <property type="term" value="F:medium-chain fatty acid-CoA ligase activity"/>
    <property type="evidence" value="ECO:0007669"/>
    <property type="project" value="TreeGrafter"/>
</dbReference>
<dbReference type="PROSITE" id="PS00455">
    <property type="entry name" value="AMP_BINDING"/>
    <property type="match status" value="1"/>
</dbReference>
<dbReference type="OrthoDB" id="9766486at2"/>
<dbReference type="AlphaFoldDB" id="A0A1U9K0Z8"/>
<dbReference type="EMBL" id="CP019697">
    <property type="protein sequence ID" value="AQS51715.1"/>
    <property type="molecule type" value="Genomic_DNA"/>
</dbReference>
<dbReference type="Gene3D" id="3.30.300.30">
    <property type="match status" value="1"/>
</dbReference>
<feature type="domain" description="AMP-binding enzyme C-terminal" evidence="4">
    <location>
        <begin position="430"/>
        <end position="511"/>
    </location>
</feature>
<reference evidence="5 6" key="1">
    <citation type="submission" date="2017-01" db="EMBL/GenBank/DDBJ databases">
        <title>Complete Genome Sequence of Paenalcaligenes hominis, Isolated from a paraplegic Patient with neurogenic bladder.</title>
        <authorList>
            <person name="Mukhopadhyay R."/>
            <person name="Joaquin J."/>
            <person name="Hogue R."/>
            <person name="Kilaru A."/>
            <person name="Jospin G."/>
            <person name="Mars K."/>
            <person name="Eisen J.A."/>
            <person name="Chaturvedi V."/>
        </authorList>
    </citation>
    <scope>NUCLEOTIDE SEQUENCE [LARGE SCALE GENOMIC DNA]</scope>
    <source>
        <strain evidence="5 6">15S00501</strain>
    </source>
</reference>
<protein>
    <submittedName>
        <fullName evidence="5">ATP-dependent acyl-CoA ligase</fullName>
    </submittedName>
</protein>
<accession>A0A1U9K0Z8</accession>
<dbReference type="Gene3D" id="3.40.50.12780">
    <property type="entry name" value="N-terminal domain of ligase-like"/>
    <property type="match status" value="1"/>
</dbReference>
<proteinExistence type="inferred from homology"/>
<dbReference type="InterPro" id="IPR045851">
    <property type="entry name" value="AMP-bd_C_sf"/>
</dbReference>
<evidence type="ECO:0000256" key="1">
    <source>
        <dbReference type="ARBA" id="ARBA00006432"/>
    </source>
</evidence>
<dbReference type="Proteomes" id="UP000189369">
    <property type="component" value="Chromosome"/>
</dbReference>
<evidence type="ECO:0000313" key="6">
    <source>
        <dbReference type="Proteomes" id="UP000189369"/>
    </source>
</evidence>
<dbReference type="KEGG" id="phn:PAEH1_09365"/>
<dbReference type="PANTHER" id="PTHR43201">
    <property type="entry name" value="ACYL-COA SYNTHETASE"/>
    <property type="match status" value="1"/>
</dbReference>
<dbReference type="InterPro" id="IPR000873">
    <property type="entry name" value="AMP-dep_synth/lig_dom"/>
</dbReference>
<dbReference type="InterPro" id="IPR020845">
    <property type="entry name" value="AMP-binding_CS"/>
</dbReference>
<dbReference type="InterPro" id="IPR042099">
    <property type="entry name" value="ANL_N_sf"/>
</dbReference>
<dbReference type="PANTHER" id="PTHR43201:SF5">
    <property type="entry name" value="MEDIUM-CHAIN ACYL-COA LIGASE ACSF2, MITOCHONDRIAL"/>
    <property type="match status" value="1"/>
</dbReference>
<evidence type="ECO:0000313" key="5">
    <source>
        <dbReference type="EMBL" id="AQS51715.1"/>
    </source>
</evidence>
<keyword evidence="2 5" id="KW-0436">Ligase</keyword>
<dbReference type="Pfam" id="PF13193">
    <property type="entry name" value="AMP-binding_C"/>
    <property type="match status" value="1"/>
</dbReference>
<dbReference type="Pfam" id="PF00501">
    <property type="entry name" value="AMP-binding"/>
    <property type="match status" value="1"/>
</dbReference>
<evidence type="ECO:0000259" key="4">
    <source>
        <dbReference type="Pfam" id="PF13193"/>
    </source>
</evidence>
<dbReference type="GO" id="GO:0006631">
    <property type="term" value="P:fatty acid metabolic process"/>
    <property type="evidence" value="ECO:0007669"/>
    <property type="project" value="TreeGrafter"/>
</dbReference>
<feature type="domain" description="AMP-dependent synthetase/ligase" evidence="3">
    <location>
        <begin position="26"/>
        <end position="380"/>
    </location>
</feature>
<sequence>MGSTIYSAFKQTATRWPTHDFMMVLPETAAVYGIEATTLSYAQALLEIDRLSALYEQAGYGHGHRVGMLLENRPVFFLHWLALNRLGVSIVPINPDLRAAELEYLIGHSEMLLAVATPNRHADLAAAAAQAQQPLALITPDQTPPPASQTPRCAGQTLSLATECALMYTSGTTGRPKGCMLPNEYFHDAGDWYASIGGLATLHEGTERMLTPLPLFHMNALAFSAMAMIKTGGCLIVLDRFHPRTWWDSVRRSQATVVHYLGVMPAILMKLEASAADLDHHVRFGFGAGVDGSLHQPFEQRFGFPLLEAWAMTETGSGACVIANTEPRFIGTNCFGKESPEVAIRLVDDAGHDIGPGENGELLVRHAGPNPRRGFFAGYWKDQPATDEAWADGWFHTGDIVQRDANGYLHFIDRKRNVIRRSGENIAAVEVENVMQQHPAIRSIAVAAVPDAIRGDEVMALIVPHQAPTRLEQKQQLAQEIVTWGLTQLAYFKVPGYVMFIDNLPLTSTNKIQRGELKTLALELVEHPECINTNALKKRQEIA</sequence>
<gene>
    <name evidence="5" type="ORF">PAEH1_09365</name>
</gene>
<organism evidence="5 6">
    <name type="scientific">Paenalcaligenes hominis</name>
    <dbReference type="NCBI Taxonomy" id="643674"/>
    <lineage>
        <taxon>Bacteria</taxon>
        <taxon>Pseudomonadati</taxon>
        <taxon>Pseudomonadota</taxon>
        <taxon>Betaproteobacteria</taxon>
        <taxon>Burkholderiales</taxon>
        <taxon>Alcaligenaceae</taxon>
        <taxon>Paenalcaligenes</taxon>
    </lineage>
</organism>
<evidence type="ECO:0000259" key="3">
    <source>
        <dbReference type="Pfam" id="PF00501"/>
    </source>
</evidence>
<evidence type="ECO:0000256" key="2">
    <source>
        <dbReference type="ARBA" id="ARBA00022598"/>
    </source>
</evidence>
<dbReference type="SUPFAM" id="SSF56801">
    <property type="entry name" value="Acetyl-CoA synthetase-like"/>
    <property type="match status" value="1"/>
</dbReference>
<dbReference type="STRING" id="643674.PAEH1_09365"/>
<dbReference type="InterPro" id="IPR025110">
    <property type="entry name" value="AMP-bd_C"/>
</dbReference>